<evidence type="ECO:0000313" key="2">
    <source>
        <dbReference type="EMBL" id="GGW81096.1"/>
    </source>
</evidence>
<name>A0A918JH21_9BURK</name>
<dbReference type="Proteomes" id="UP000608345">
    <property type="component" value="Unassembled WGS sequence"/>
</dbReference>
<dbReference type="PANTHER" id="PTHR42923:SF17">
    <property type="entry name" value="AMINE OXIDASE DOMAIN-CONTAINING PROTEIN"/>
    <property type="match status" value="1"/>
</dbReference>
<dbReference type="SUPFAM" id="SSF51905">
    <property type="entry name" value="FAD/NAD(P)-binding domain"/>
    <property type="match status" value="1"/>
</dbReference>
<sequence>MKVAIIGSGISGLAAAHTLGSSANITLFEANSYFGGHANTVNVTLPTPTGNISHGIDTGFLVFNQKTYPELIRLFKSLNVSTASSDMSFSVQVPNAFRQRNLEWSGSNLNTVFSQRSNFLRPRFWLMLKDILRFNTLCTKLANNLDDKKLLTQTLEDFLAQHKFGQTFREWYLLPMLGCIWSCPTQQMLQFPVATMIRFCHNHGLVQVTDRPQWLTVNNGSRQYVEKITASIADKRLNTPVLQIRRNQNSVQILTANGLEHFDHVIMATHSDQALALLEQATPRERDILGAIQYQTNHAILHTDTAVLPDNKRAWASWNYERSANTDASSSRICLHYLINRLQPLPFSQPVIVSLNPVKPIDPATIIGEYEYDHPVFDMAAIYAQKILKKIQGQHRTWYCGAWTGYGFHEDGLVSGMQVARQLMAEHEDSLKKAA</sequence>
<dbReference type="AlphaFoldDB" id="A0A918JH21"/>
<organism evidence="2 3">
    <name type="scientific">Advenella faeciporci</name>
    <dbReference type="NCBI Taxonomy" id="797535"/>
    <lineage>
        <taxon>Bacteria</taxon>
        <taxon>Pseudomonadati</taxon>
        <taxon>Pseudomonadota</taxon>
        <taxon>Betaproteobacteria</taxon>
        <taxon>Burkholderiales</taxon>
        <taxon>Alcaligenaceae</taxon>
    </lineage>
</organism>
<feature type="domain" description="Amine oxidase" evidence="1">
    <location>
        <begin position="10"/>
        <end position="315"/>
    </location>
</feature>
<dbReference type="InterPro" id="IPR050464">
    <property type="entry name" value="Zeta_carotene_desat/Oxidored"/>
</dbReference>
<dbReference type="InterPro" id="IPR002937">
    <property type="entry name" value="Amino_oxidase"/>
</dbReference>
<dbReference type="EMBL" id="BMYS01000004">
    <property type="protein sequence ID" value="GGW81096.1"/>
    <property type="molecule type" value="Genomic_DNA"/>
</dbReference>
<dbReference type="GO" id="GO:0016491">
    <property type="term" value="F:oxidoreductase activity"/>
    <property type="evidence" value="ECO:0007669"/>
    <property type="project" value="InterPro"/>
</dbReference>
<dbReference type="FunFam" id="1.10.405.20:FF:000001">
    <property type="entry name" value="Amine oxidase"/>
    <property type="match status" value="1"/>
</dbReference>
<dbReference type="InterPro" id="IPR036188">
    <property type="entry name" value="FAD/NAD-bd_sf"/>
</dbReference>
<proteinExistence type="predicted"/>
<dbReference type="Gene3D" id="3.50.50.60">
    <property type="entry name" value="FAD/NAD(P)-binding domain"/>
    <property type="match status" value="1"/>
</dbReference>
<dbReference type="RefSeq" id="WP_189384229.1">
    <property type="nucleotide sequence ID" value="NZ_BAABFY010000056.1"/>
</dbReference>
<accession>A0A918JH21</accession>
<dbReference type="Pfam" id="PF01593">
    <property type="entry name" value="Amino_oxidase"/>
    <property type="match status" value="1"/>
</dbReference>
<dbReference type="Gene3D" id="1.10.405.20">
    <property type="match status" value="1"/>
</dbReference>
<reference evidence="2" key="1">
    <citation type="journal article" date="2014" name="Int. J. Syst. Evol. Microbiol.">
        <title>Complete genome sequence of Corynebacterium casei LMG S-19264T (=DSM 44701T), isolated from a smear-ripened cheese.</title>
        <authorList>
            <consortium name="US DOE Joint Genome Institute (JGI-PGF)"/>
            <person name="Walter F."/>
            <person name="Albersmeier A."/>
            <person name="Kalinowski J."/>
            <person name="Ruckert C."/>
        </authorList>
    </citation>
    <scope>NUCLEOTIDE SEQUENCE</scope>
    <source>
        <strain evidence="2">KCTC 23732</strain>
    </source>
</reference>
<evidence type="ECO:0000259" key="1">
    <source>
        <dbReference type="Pfam" id="PF01593"/>
    </source>
</evidence>
<reference evidence="2" key="2">
    <citation type="submission" date="2020-09" db="EMBL/GenBank/DDBJ databases">
        <authorList>
            <person name="Sun Q."/>
            <person name="Kim S."/>
        </authorList>
    </citation>
    <scope>NUCLEOTIDE SEQUENCE</scope>
    <source>
        <strain evidence="2">KCTC 23732</strain>
    </source>
</reference>
<comment type="caution">
    <text evidence="2">The sequence shown here is derived from an EMBL/GenBank/DDBJ whole genome shotgun (WGS) entry which is preliminary data.</text>
</comment>
<dbReference type="PANTHER" id="PTHR42923">
    <property type="entry name" value="PROTOPORPHYRINOGEN OXIDASE"/>
    <property type="match status" value="1"/>
</dbReference>
<dbReference type="Gene3D" id="3.30.70.1990">
    <property type="match status" value="1"/>
</dbReference>
<protein>
    <submittedName>
        <fullName evidence="2">Amine oxidase</fullName>
    </submittedName>
</protein>
<gene>
    <name evidence="2" type="ORF">GCM10011450_08640</name>
</gene>
<keyword evidence="3" id="KW-1185">Reference proteome</keyword>
<evidence type="ECO:0000313" key="3">
    <source>
        <dbReference type="Proteomes" id="UP000608345"/>
    </source>
</evidence>